<reference evidence="8 9" key="1">
    <citation type="submission" date="2018-03" db="EMBL/GenBank/DDBJ databases">
        <title>Aquarubrobacter algicola gen. nov., sp. nov., a novel actinobacterium isolated from shallow eutrophic lake during the end of cyanobacterial harmful algal blooms.</title>
        <authorList>
            <person name="Chun S.J."/>
        </authorList>
    </citation>
    <scope>NUCLEOTIDE SEQUENCE [LARGE SCALE GENOMIC DNA]</scope>
    <source>
        <strain evidence="8 9">Seoho-28</strain>
    </source>
</reference>
<evidence type="ECO:0000256" key="5">
    <source>
        <dbReference type="ARBA" id="ARBA00023136"/>
    </source>
</evidence>
<dbReference type="EMBL" id="PYYB01000001">
    <property type="protein sequence ID" value="PTL58829.1"/>
    <property type="molecule type" value="Genomic_DNA"/>
</dbReference>
<keyword evidence="3 6" id="KW-0812">Transmembrane</keyword>
<evidence type="ECO:0000313" key="8">
    <source>
        <dbReference type="EMBL" id="PTL58829.1"/>
    </source>
</evidence>
<evidence type="ECO:0000256" key="1">
    <source>
        <dbReference type="ARBA" id="ARBA00004651"/>
    </source>
</evidence>
<keyword evidence="9" id="KW-1185">Reference proteome</keyword>
<comment type="subcellular location">
    <subcellularLocation>
        <location evidence="1">Cell membrane</location>
        <topology evidence="1">Multi-pass membrane protein</topology>
    </subcellularLocation>
</comment>
<feature type="transmembrane region" description="Helical" evidence="6">
    <location>
        <begin position="43"/>
        <end position="62"/>
    </location>
</feature>
<dbReference type="InterPro" id="IPR023845">
    <property type="entry name" value="DUF3817_TM"/>
</dbReference>
<feature type="domain" description="DUF3817" evidence="7">
    <location>
        <begin position="12"/>
        <end position="93"/>
    </location>
</feature>
<dbReference type="RefSeq" id="WP_107567266.1">
    <property type="nucleotide sequence ID" value="NZ_PYYB01000001.1"/>
</dbReference>
<organism evidence="8 9">
    <name type="scientific">Paraconexibacter algicola</name>
    <dbReference type="NCBI Taxonomy" id="2133960"/>
    <lineage>
        <taxon>Bacteria</taxon>
        <taxon>Bacillati</taxon>
        <taxon>Actinomycetota</taxon>
        <taxon>Thermoleophilia</taxon>
        <taxon>Solirubrobacterales</taxon>
        <taxon>Paraconexibacteraceae</taxon>
        <taxon>Paraconexibacter</taxon>
    </lineage>
</organism>
<gene>
    <name evidence="8" type="ORF">C7Y72_03765</name>
</gene>
<proteinExistence type="predicted"/>
<evidence type="ECO:0000313" key="9">
    <source>
        <dbReference type="Proteomes" id="UP000240739"/>
    </source>
</evidence>
<feature type="transmembrane region" description="Helical" evidence="6">
    <location>
        <begin position="13"/>
        <end position="31"/>
    </location>
</feature>
<protein>
    <recommendedName>
        <fullName evidence="7">DUF3817 domain-containing protein</fullName>
    </recommendedName>
</protein>
<evidence type="ECO:0000256" key="2">
    <source>
        <dbReference type="ARBA" id="ARBA00022475"/>
    </source>
</evidence>
<dbReference type="GO" id="GO:0005886">
    <property type="term" value="C:plasma membrane"/>
    <property type="evidence" value="ECO:0007669"/>
    <property type="project" value="UniProtKB-SubCell"/>
</dbReference>
<evidence type="ECO:0000256" key="4">
    <source>
        <dbReference type="ARBA" id="ARBA00022989"/>
    </source>
</evidence>
<accession>A0A2T4UHY6</accession>
<dbReference type="Proteomes" id="UP000240739">
    <property type="component" value="Unassembled WGS sequence"/>
</dbReference>
<keyword evidence="2" id="KW-1003">Cell membrane</keyword>
<dbReference type="Pfam" id="PF12823">
    <property type="entry name" value="DUF3817"/>
    <property type="match status" value="1"/>
</dbReference>
<dbReference type="AlphaFoldDB" id="A0A2T4UHY6"/>
<keyword evidence="5 6" id="KW-0472">Membrane</keyword>
<evidence type="ECO:0000259" key="7">
    <source>
        <dbReference type="Pfam" id="PF12823"/>
    </source>
</evidence>
<feature type="transmembrane region" description="Helical" evidence="6">
    <location>
        <begin position="68"/>
        <end position="87"/>
    </location>
</feature>
<evidence type="ECO:0000256" key="6">
    <source>
        <dbReference type="SAM" id="Phobius"/>
    </source>
</evidence>
<name>A0A2T4UHY6_9ACTN</name>
<dbReference type="OrthoDB" id="5244779at2"/>
<keyword evidence="4 6" id="KW-1133">Transmembrane helix</keyword>
<comment type="caution">
    <text evidence="8">The sequence shown here is derived from an EMBL/GenBank/DDBJ whole genome shotgun (WGS) entry which is preliminary data.</text>
</comment>
<evidence type="ECO:0000256" key="3">
    <source>
        <dbReference type="ARBA" id="ARBA00022692"/>
    </source>
</evidence>
<sequence length="99" mass="10523">MPDRAVVLKKLDVVRWVALADFLLLLVLLYASVIADSDSAVSILGPIHGIGFLVQLYLVAVGAGEKLWGWWFLGAVVITGGPLGALLGDLKIRRDLAAA</sequence>